<proteinExistence type="predicted"/>
<organism evidence="1 2">
    <name type="scientific">Leptospira interrogans serovar Bataviae</name>
    <dbReference type="NCBI Taxonomy" id="312175"/>
    <lineage>
        <taxon>Bacteria</taxon>
        <taxon>Pseudomonadati</taxon>
        <taxon>Spirochaetota</taxon>
        <taxon>Spirochaetia</taxon>
        <taxon>Leptospirales</taxon>
        <taxon>Leptospiraceae</taxon>
        <taxon>Leptospira</taxon>
    </lineage>
</organism>
<evidence type="ECO:0000313" key="2">
    <source>
        <dbReference type="Proteomes" id="UP000663255"/>
    </source>
</evidence>
<dbReference type="EMBL" id="CP043895">
    <property type="protein sequence ID" value="QOI52981.1"/>
    <property type="molecule type" value="Genomic_DNA"/>
</dbReference>
<protein>
    <submittedName>
        <fullName evidence="1">Uncharacterized protein</fullName>
    </submittedName>
</protein>
<evidence type="ECO:0000313" key="1">
    <source>
        <dbReference type="EMBL" id="QOI52981.1"/>
    </source>
</evidence>
<gene>
    <name evidence="1" type="ORF">Lepto1489_21570</name>
</gene>
<dbReference type="Proteomes" id="UP000663255">
    <property type="component" value="Plasmid p1"/>
</dbReference>
<dbReference type="RefSeq" id="WP_192505109.1">
    <property type="nucleotide sequence ID" value="NZ_CP043895.1"/>
</dbReference>
<geneLocation type="plasmid" evidence="1 2">
    <name>p1</name>
</geneLocation>
<keyword evidence="1" id="KW-0614">Plasmid</keyword>
<dbReference type="AlphaFoldDB" id="A0AAP9WP37"/>
<reference evidence="1" key="1">
    <citation type="submission" date="2019-09" db="EMBL/GenBank/DDBJ databases">
        <title>Comparative Genomics of Leptospira interrogans Reveals Genome Plasticity - A Common Adaptive Strategy for Survival in Various Hosts.</title>
        <authorList>
            <person name="Ramli S.R."/>
            <person name="Bunk B."/>
            <person name="Goris M."/>
            <person name="Bhuju S."/>
            <person name="Jarek M."/>
            <person name="Sproer C."/>
            <person name="Mustakim S."/>
            <person name="Strommenger B."/>
            <person name="Pessler F."/>
        </authorList>
    </citation>
    <scope>NUCLEOTIDE SEQUENCE</scope>
    <source>
        <strain evidence="1">1489</strain>
        <plasmid evidence="1">p1</plasmid>
    </source>
</reference>
<accession>A0AAP9WP37</accession>
<name>A0AAP9WP37_LEPIR</name>
<sequence>MKLRTLNILILSLGLFMNCFIGSHRDACRYNLKQRDVFEASPDSCDFLTYTTLFTQKDNETLEQYEARKNAAFNFSLIKCLDYYEKLKECDKEEYKYMPAIYGYNIELFSNKKSSVIALR</sequence>